<dbReference type="EMBL" id="CP001948">
    <property type="protein sequence ID" value="AHL30125.1"/>
    <property type="molecule type" value="Genomic_DNA"/>
</dbReference>
<dbReference type="GeneID" id="20314060"/>
<reference evidence="2 3" key="1">
    <citation type="journal article" date="2010" name="Nat. Commun.">
        <title>The complete sequence of the smallest known nuclear genome from the microsporidian Encephalitozoon intestinalis.</title>
        <authorList>
            <person name="Corradi N."/>
            <person name="Pombert J.-F."/>
            <person name="Farinelli L."/>
            <person name="Didier E.S."/>
            <person name="Keeling P.J."/>
        </authorList>
    </citation>
    <scope>NUCLEOTIDE SEQUENCE [LARGE SCALE GENOMIC DNA]</scope>
    <source>
        <strain evidence="2 3">ATCC 50506</strain>
    </source>
</reference>
<name>W8PKI1_ENCIT</name>
<dbReference type="RefSeq" id="XP_009161870.1">
    <property type="nucleotide sequence ID" value="XM_009163606.1"/>
</dbReference>
<proteinExistence type="predicted"/>
<feature type="coiled-coil region" evidence="1">
    <location>
        <begin position="2"/>
        <end position="40"/>
    </location>
</feature>
<reference evidence="2 3" key="2">
    <citation type="journal article" date="2012" name="Proc. Natl. Acad. Sci. U.S.A.">
        <title>Gain and loss of multiple functionally related, horizontally transferred genes in the reduced genomes of two microsporidian parasites.</title>
        <authorList>
            <person name="Pombert J.-F."/>
            <person name="Selman M."/>
            <person name="Burki F."/>
            <person name="Bardell F.T."/>
            <person name="Farinelli L."/>
            <person name="Solter L.F."/>
            <person name="Whitman D.W."/>
            <person name="Weiss L.M."/>
            <person name="Corradi N."/>
            <person name="Keeling P.J."/>
        </authorList>
    </citation>
    <scope>NUCLEOTIDE SEQUENCE [LARGE SCALE GENOMIC DNA]</scope>
    <source>
        <strain evidence="2 3">ATCC 50506</strain>
    </source>
</reference>
<keyword evidence="1" id="KW-0175">Coiled coil</keyword>
<sequence length="41" mass="5001">MAELSEEKRRMYLEQIEELEKTLEKEKDSLRKTIESQDSKQ</sequence>
<evidence type="ECO:0000256" key="1">
    <source>
        <dbReference type="SAM" id="Coils"/>
    </source>
</evidence>
<accession>W8PKI1</accession>
<gene>
    <name evidence="2" type="ORF">Eint_070802</name>
</gene>
<protein>
    <submittedName>
        <fullName evidence="2">Uncharacterized protein</fullName>
    </submittedName>
</protein>
<dbReference type="Proteomes" id="UP000002313">
    <property type="component" value="Chromosome VII"/>
</dbReference>
<organism evidence="2 3">
    <name type="scientific">Encephalitozoon intestinalis (strain ATCC 50506)</name>
    <name type="common">Microsporidian parasite</name>
    <name type="synonym">Septata intestinalis</name>
    <dbReference type="NCBI Taxonomy" id="876142"/>
    <lineage>
        <taxon>Eukaryota</taxon>
        <taxon>Fungi</taxon>
        <taxon>Fungi incertae sedis</taxon>
        <taxon>Microsporidia</taxon>
        <taxon>Unikaryonidae</taxon>
        <taxon>Encephalitozoon</taxon>
    </lineage>
</organism>
<dbReference type="HOGENOM" id="CLU_3279461_0_0_1"/>
<dbReference type="KEGG" id="ein:Eint_070802"/>
<evidence type="ECO:0000313" key="2">
    <source>
        <dbReference type="EMBL" id="AHL30125.1"/>
    </source>
</evidence>
<keyword evidence="3" id="KW-1185">Reference proteome</keyword>
<dbReference type="VEuPathDB" id="MicrosporidiaDB:Eint_070802"/>
<evidence type="ECO:0000313" key="3">
    <source>
        <dbReference type="Proteomes" id="UP000002313"/>
    </source>
</evidence>
<dbReference type="AlphaFoldDB" id="W8PKI1"/>